<evidence type="ECO:0000259" key="7">
    <source>
        <dbReference type="PROSITE" id="PS50970"/>
    </source>
</evidence>
<organism evidence="8 9">
    <name type="scientific">Glutamicibacter mishrai</name>
    <dbReference type="NCBI Taxonomy" id="1775880"/>
    <lineage>
        <taxon>Bacteria</taxon>
        <taxon>Bacillati</taxon>
        <taxon>Actinomycetota</taxon>
        <taxon>Actinomycetes</taxon>
        <taxon>Micrococcales</taxon>
        <taxon>Micrococcaceae</taxon>
        <taxon>Glutamicibacter</taxon>
    </lineage>
</organism>
<keyword evidence="9" id="KW-1185">Reference proteome</keyword>
<dbReference type="InterPro" id="IPR003726">
    <property type="entry name" value="HCY_dom"/>
</dbReference>
<dbReference type="GO" id="GO:0009086">
    <property type="term" value="P:methionine biosynthetic process"/>
    <property type="evidence" value="ECO:0007669"/>
    <property type="project" value="InterPro"/>
</dbReference>
<gene>
    <name evidence="8" type="ORF">D3791_05865</name>
</gene>
<evidence type="ECO:0000256" key="3">
    <source>
        <dbReference type="ARBA" id="ARBA00022723"/>
    </source>
</evidence>
<dbReference type="SUPFAM" id="SSF82282">
    <property type="entry name" value="Homocysteine S-methyltransferase"/>
    <property type="match status" value="1"/>
</dbReference>
<dbReference type="Gene3D" id="3.20.20.330">
    <property type="entry name" value="Homocysteine-binding-like domain"/>
    <property type="match status" value="1"/>
</dbReference>
<dbReference type="GO" id="GO:0008270">
    <property type="term" value="F:zinc ion binding"/>
    <property type="evidence" value="ECO:0007669"/>
    <property type="project" value="InterPro"/>
</dbReference>
<dbReference type="EC" id="2.1.1.10" evidence="8"/>
<dbReference type="AlphaFoldDB" id="A0A6H0SJG9"/>
<evidence type="ECO:0000313" key="9">
    <source>
        <dbReference type="Proteomes" id="UP000502331"/>
    </source>
</evidence>
<evidence type="ECO:0000313" key="8">
    <source>
        <dbReference type="EMBL" id="QIV86701.1"/>
    </source>
</evidence>
<dbReference type="InterPro" id="IPR051486">
    <property type="entry name" value="Hcy_S-methyltransferase"/>
</dbReference>
<feature type="region of interest" description="Disordered" evidence="6">
    <location>
        <begin position="1"/>
        <end position="31"/>
    </location>
</feature>
<feature type="binding site" evidence="5">
    <location>
        <position position="335"/>
    </location>
    <ligand>
        <name>Zn(2+)</name>
        <dbReference type="ChEBI" id="CHEBI:29105"/>
    </ligand>
</feature>
<dbReference type="Pfam" id="PF02574">
    <property type="entry name" value="S-methyl_trans"/>
    <property type="match status" value="1"/>
</dbReference>
<dbReference type="GO" id="GO:0008898">
    <property type="term" value="F:S-adenosylmethionine-homocysteine S-methyltransferase activity"/>
    <property type="evidence" value="ECO:0007669"/>
    <property type="project" value="TreeGrafter"/>
</dbReference>
<evidence type="ECO:0000256" key="1">
    <source>
        <dbReference type="ARBA" id="ARBA00022603"/>
    </source>
</evidence>
<keyword evidence="3 5" id="KW-0479">Metal-binding</keyword>
<keyword evidence="2 5" id="KW-0808">Transferase</keyword>
<protein>
    <submittedName>
        <fullName evidence="8">Homocysteine S-methyltransferase</fullName>
        <ecNumber evidence="8">2.1.1.10</ecNumber>
    </submittedName>
</protein>
<dbReference type="Proteomes" id="UP000502331">
    <property type="component" value="Chromosome"/>
</dbReference>
<dbReference type="NCBIfam" id="NF007020">
    <property type="entry name" value="PRK09485.1"/>
    <property type="match status" value="1"/>
</dbReference>
<comment type="cofactor">
    <cofactor evidence="5">
        <name>Zn(2+)</name>
        <dbReference type="ChEBI" id="CHEBI:29105"/>
    </cofactor>
</comment>
<feature type="domain" description="Hcy-binding" evidence="7">
    <location>
        <begin position="48"/>
        <end position="350"/>
    </location>
</feature>
<reference evidence="8 9" key="1">
    <citation type="submission" date="2018-09" db="EMBL/GenBank/DDBJ databases">
        <title>Glutamicibacter mishrai S5-52T (LMG 29155T = KCTC 39846T).</title>
        <authorList>
            <person name="Das S.K."/>
        </authorList>
    </citation>
    <scope>NUCLEOTIDE SEQUENCE [LARGE SCALE GENOMIC DNA]</scope>
    <source>
        <strain evidence="8 9">S5-52</strain>
    </source>
</reference>
<name>A0A6H0SJG9_9MICC</name>
<accession>A0A6H0SJG9</accession>
<dbReference type="PANTHER" id="PTHR46015">
    <property type="entry name" value="ZGC:172121"/>
    <property type="match status" value="1"/>
</dbReference>
<evidence type="ECO:0000256" key="6">
    <source>
        <dbReference type="SAM" id="MobiDB-lite"/>
    </source>
</evidence>
<feature type="binding site" evidence="5">
    <location>
        <position position="336"/>
    </location>
    <ligand>
        <name>Zn(2+)</name>
        <dbReference type="ChEBI" id="CHEBI:29105"/>
    </ligand>
</feature>
<sequence length="356" mass="37134">MNALKNIEIPATDRAGPSCAVTSRQDRSSRPSACTLDDVLTAKHPSNFRDALNAEGTGPIILDGGLGTHLADRGNDVTGELWSAQILMDRPDEVRAAHQDFFAAGAQVATTCSYQISRDGLEQAGSAGQFETMLRTSVALAKEAATDNAQDSARWVAASVGPYGAGPGAGTEYDGAYDLDAAELAQWHRERLAILAGTGADVIIFETVPSMAEVEALTLLAKDLELPAILSVNVRADERGQIVLGDGTDLRVAAKLVAESGVWAGVGVNCCPVPQAVAALRILGEETGLPLSAYPNSGETWDHEARVWVPGTEGNDLPSAVPELIAAGARLIGGCCQVSPEQITRVREAARAVAGN</sequence>
<dbReference type="GO" id="GO:0033528">
    <property type="term" value="P:S-methylmethionine cycle"/>
    <property type="evidence" value="ECO:0007669"/>
    <property type="project" value="TreeGrafter"/>
</dbReference>
<dbReference type="PIRSF" id="PIRSF037505">
    <property type="entry name" value="Betaine_HMT"/>
    <property type="match status" value="1"/>
</dbReference>
<evidence type="ECO:0000256" key="4">
    <source>
        <dbReference type="ARBA" id="ARBA00022833"/>
    </source>
</evidence>
<keyword evidence="1 5" id="KW-0489">Methyltransferase</keyword>
<dbReference type="InterPro" id="IPR017226">
    <property type="entry name" value="BHMT-like"/>
</dbReference>
<dbReference type="GO" id="GO:0032259">
    <property type="term" value="P:methylation"/>
    <property type="evidence" value="ECO:0007669"/>
    <property type="project" value="UniProtKB-KW"/>
</dbReference>
<dbReference type="EMBL" id="CP032549">
    <property type="protein sequence ID" value="QIV86701.1"/>
    <property type="molecule type" value="Genomic_DNA"/>
</dbReference>
<evidence type="ECO:0000256" key="5">
    <source>
        <dbReference type="PROSITE-ProRule" id="PRU00333"/>
    </source>
</evidence>
<dbReference type="PROSITE" id="PS50970">
    <property type="entry name" value="HCY"/>
    <property type="match status" value="1"/>
</dbReference>
<keyword evidence="4 5" id="KW-0862">Zinc</keyword>
<evidence type="ECO:0000256" key="2">
    <source>
        <dbReference type="ARBA" id="ARBA00022679"/>
    </source>
</evidence>
<dbReference type="PANTHER" id="PTHR46015:SF1">
    <property type="entry name" value="HOMOCYSTEINE S-METHYLTRANSFERASE-LIKE ISOFORM 1"/>
    <property type="match status" value="1"/>
</dbReference>
<feature type="binding site" evidence="5">
    <location>
        <position position="270"/>
    </location>
    <ligand>
        <name>Zn(2+)</name>
        <dbReference type="ChEBI" id="CHEBI:29105"/>
    </ligand>
</feature>
<proteinExistence type="predicted"/>
<dbReference type="InterPro" id="IPR036589">
    <property type="entry name" value="HCY_dom_sf"/>
</dbReference>